<evidence type="ECO:0000313" key="2">
    <source>
        <dbReference type="Proteomes" id="UP000554766"/>
    </source>
</evidence>
<gene>
    <name evidence="1" type="ORF">HC235_02305</name>
</gene>
<organism evidence="1 2">
    <name type="scientific">Pyrobaculum arsenaticum</name>
    <dbReference type="NCBI Taxonomy" id="121277"/>
    <lineage>
        <taxon>Archaea</taxon>
        <taxon>Thermoproteota</taxon>
        <taxon>Thermoprotei</taxon>
        <taxon>Thermoproteales</taxon>
        <taxon>Thermoproteaceae</taxon>
        <taxon>Pyrobaculum</taxon>
    </lineage>
</organism>
<dbReference type="RefSeq" id="WP_011900160.1">
    <property type="nucleotide sequence ID" value="NZ_JAAVJF010000001.1"/>
</dbReference>
<dbReference type="AlphaFoldDB" id="A0A7L4P9J7"/>
<dbReference type="Proteomes" id="UP000554766">
    <property type="component" value="Unassembled WGS sequence"/>
</dbReference>
<protein>
    <submittedName>
        <fullName evidence="1">Uncharacterized protein</fullName>
    </submittedName>
</protein>
<comment type="caution">
    <text evidence="1">The sequence shown here is derived from an EMBL/GenBank/DDBJ whole genome shotgun (WGS) entry which is preliminary data.</text>
</comment>
<reference evidence="1 2" key="1">
    <citation type="journal article" date="2020" name="Nat. Commun.">
        <title>The structures of two archaeal type IV pili illuminate evolutionary relationships.</title>
        <authorList>
            <person name="Wang F."/>
            <person name="Baquero D.P."/>
            <person name="Su Z."/>
            <person name="Beltran L.C."/>
            <person name="Prangishvili D."/>
            <person name="Krupovic M."/>
            <person name="Egelman E.H."/>
        </authorList>
    </citation>
    <scope>NUCLEOTIDE SEQUENCE [LARGE SCALE GENOMIC DNA]</scope>
    <source>
        <strain evidence="1 2">2GA</strain>
    </source>
</reference>
<sequence>MSIQIVDYSEEAHIVEEAAVVVSPRCKCKPPSPHADAFPYIARAIREIYGVDISSALSDQLDLGLRRLDVVLLHGQLPLGDSWLARLLPNSQETARCVAPMPDPITAALSILSAGVGNVVVDMRYGYAKYADIIAEYATATNAKLQLLVTKPLALPGDVIFHTSTPPYLKERYVKAAGEVSISRGSVRLKPLSYIDEDCEVSAPDFAKTLERVAQVLDLDMALLDHMVSQPAVSHAYLDEFATTWQIGYLAKWDLIRQAPGGWTATSKLMYLYGLAKGRSA</sequence>
<dbReference type="EMBL" id="JAAVJF010000001">
    <property type="protein sequence ID" value="NYR14810.1"/>
    <property type="molecule type" value="Genomic_DNA"/>
</dbReference>
<name>A0A7L4P9J7_9CREN</name>
<proteinExistence type="predicted"/>
<keyword evidence="2" id="KW-1185">Reference proteome</keyword>
<dbReference type="GeneID" id="5054859"/>
<evidence type="ECO:0000313" key="1">
    <source>
        <dbReference type="EMBL" id="NYR14810.1"/>
    </source>
</evidence>
<dbReference type="OMA" id="IGYLAKW"/>
<accession>A0A7L4P9J7</accession>